<dbReference type="InterPro" id="IPR013083">
    <property type="entry name" value="Znf_RING/FYVE/PHD"/>
</dbReference>
<dbReference type="Gene3D" id="3.30.40.10">
    <property type="entry name" value="Zinc/RING finger domain, C3HC4 (zinc finger)"/>
    <property type="match status" value="1"/>
</dbReference>
<name>Q9SIG6_ARATH</name>
<keyword evidence="2" id="KW-1133">Transmembrane helix</keyword>
<feature type="transmembrane region" description="Helical" evidence="2">
    <location>
        <begin position="35"/>
        <end position="59"/>
    </location>
</feature>
<keyword evidence="2" id="KW-0472">Membrane</keyword>
<evidence type="ECO:0000256" key="1">
    <source>
        <dbReference type="PROSITE-ProRule" id="PRU00502"/>
    </source>
</evidence>
<evidence type="ECO:0000256" key="2">
    <source>
        <dbReference type="SAM" id="Phobius"/>
    </source>
</evidence>
<accession>Q9SIG6</accession>
<protein>
    <submittedName>
        <fullName evidence="4">Uncharacterized protein At2g27160</fullName>
    </submittedName>
</protein>
<reference key="1">
    <citation type="journal article" date="1999" name="Nature">
        <title>Sequence and analysis of chromosome 2 of the plant Arabidopsis thaliana.</title>
        <authorList>
            <person name="Lin X."/>
            <person name="Kaul S."/>
            <person name="Rounsley S."/>
            <person name="Shea T.P."/>
            <person name="Benito M.I."/>
            <person name="Town C.D."/>
            <person name="Fujii C.Y."/>
            <person name="Mason T."/>
            <person name="Bowman C.L."/>
            <person name="Barnstead M."/>
            <person name="Feldblyum T.V."/>
            <person name="Buell C.R."/>
            <person name="Ketchum K.A."/>
            <person name="Lee J."/>
            <person name="Ronning C.M."/>
            <person name="Koo H.L."/>
            <person name="Moffat K.S."/>
            <person name="Cronin L.A."/>
            <person name="Shen M."/>
            <person name="Pai G."/>
            <person name="Van Aken S."/>
            <person name="Umayam L."/>
            <person name="Tallon L.J."/>
            <person name="Gill J.E."/>
            <person name="Adams M.D."/>
            <person name="Carrera A.J."/>
            <person name="Creasy T.H."/>
            <person name="Goodman H.M."/>
            <person name="Somerville C.R."/>
            <person name="Copenhaver G.P."/>
            <person name="Preuss D."/>
            <person name="Nierman W.C."/>
            <person name="White O."/>
            <person name="Eisen J.A."/>
            <person name="Salzberg S.L."/>
            <person name="Fraser C.M."/>
            <person name="Venter J.C."/>
        </authorList>
    </citation>
    <scope>NUCLEOTIDE SEQUENCE [LARGE SCALE GENOMIC DNA]</scope>
    <source>
        <strain>cv. Columbia</strain>
    </source>
</reference>
<reference evidence="4" key="2">
    <citation type="submission" date="2000-03" db="EMBL/GenBank/DDBJ databases">
        <authorList>
            <person name="Lin X."/>
            <person name="Kaul S."/>
            <person name="Shea T.P."/>
            <person name="Fujii C.Y."/>
            <person name="Shen M."/>
            <person name="VanAken S.E."/>
            <person name="Barnstead M.E."/>
            <person name="Mason T.M."/>
            <person name="Bowman C.L."/>
            <person name="Ronning C.M."/>
            <person name="Benito M.-I."/>
            <person name="Carrera A.J."/>
            <person name="Creasy T.H."/>
            <person name="Buell C.R."/>
            <person name="Town C.D."/>
            <person name="Nierman W.C."/>
            <person name="Fraser C.M."/>
            <person name="Venter J.C."/>
        </authorList>
    </citation>
    <scope>NUCLEOTIDE SEQUENCE</scope>
</reference>
<organism evidence="4">
    <name type="scientific">Arabidopsis thaliana</name>
    <name type="common">Mouse-ear cress</name>
    <dbReference type="NCBI Taxonomy" id="3702"/>
    <lineage>
        <taxon>Eukaryota</taxon>
        <taxon>Viridiplantae</taxon>
        <taxon>Streptophyta</taxon>
        <taxon>Embryophyta</taxon>
        <taxon>Tracheophyta</taxon>
        <taxon>Spermatophyta</taxon>
        <taxon>Magnoliopsida</taxon>
        <taxon>eudicotyledons</taxon>
        <taxon>Gunneridae</taxon>
        <taxon>Pentapetalae</taxon>
        <taxon>rosids</taxon>
        <taxon>malvids</taxon>
        <taxon>Brassicales</taxon>
        <taxon>Brassicaceae</taxon>
        <taxon>Camelineae</taxon>
        <taxon>Arabidopsis</taxon>
    </lineage>
</organism>
<dbReference type="AlphaFoldDB" id="Q9SIG6"/>
<dbReference type="GO" id="GO:0008270">
    <property type="term" value="F:zinc ion binding"/>
    <property type="evidence" value="ECO:0007669"/>
    <property type="project" value="UniProtKB-KW"/>
</dbReference>
<dbReference type="ExpressionAtlas" id="Q9SIG6">
    <property type="expression patterns" value="baseline and differential"/>
</dbReference>
<keyword evidence="2" id="KW-0812">Transmembrane</keyword>
<dbReference type="PROSITE" id="PS50271">
    <property type="entry name" value="ZF_UBP"/>
    <property type="match status" value="1"/>
</dbReference>
<dbReference type="Pfam" id="PF02148">
    <property type="entry name" value="zf-UBP"/>
    <property type="match status" value="1"/>
</dbReference>
<dbReference type="InterPro" id="IPR001607">
    <property type="entry name" value="Znf_UBP"/>
</dbReference>
<sequence length="133" mass="15897">MIRPRHWWHSYNHAQSMLQWFMSFQLARFFLSSKLLLAFSCCFDLVQFFSCIYGVLFLYKEGRARRHWEEKGHRYLLELETKRVWDYAGDKYVDRSPSKDDCGSCEYSDSRMADALVNRKLDTVVLMFQGSPV</sequence>
<dbReference type="PANTHER" id="PTHR24007">
    <property type="entry name" value="BRCA1-ASSOCIATED PROTEIN"/>
    <property type="match status" value="1"/>
</dbReference>
<keyword evidence="1" id="KW-0479">Metal-binding</keyword>
<proteinExistence type="predicted"/>
<reference evidence="4" key="3">
    <citation type="submission" date="2002-02" db="EMBL/GenBank/DDBJ databases">
        <authorList>
            <person name="Town C.D."/>
            <person name="Kaul S."/>
        </authorList>
    </citation>
    <scope>NUCLEOTIDE SEQUENCE</scope>
</reference>
<keyword evidence="1" id="KW-0862">Zinc</keyword>
<dbReference type="EMBL" id="AC007154">
    <property type="protein sequence ID" value="AAD22499.1"/>
    <property type="molecule type" value="Genomic_DNA"/>
</dbReference>
<dbReference type="PANTHER" id="PTHR24007:SF7">
    <property type="entry name" value="BRCA1-ASSOCIATED PROTEIN"/>
    <property type="match status" value="1"/>
</dbReference>
<evidence type="ECO:0000259" key="3">
    <source>
        <dbReference type="PROSITE" id="PS50271"/>
    </source>
</evidence>
<keyword evidence="1" id="KW-0863">Zinc-finger</keyword>
<dbReference type="PIR" id="E84669">
    <property type="entry name" value="E84669"/>
</dbReference>
<evidence type="ECO:0000313" key="4">
    <source>
        <dbReference type="EMBL" id="AAD22499.1"/>
    </source>
</evidence>
<dbReference type="SUPFAM" id="SSF57850">
    <property type="entry name" value="RING/U-box"/>
    <property type="match status" value="1"/>
</dbReference>
<feature type="domain" description="UBP-type" evidence="3">
    <location>
        <begin position="1"/>
        <end position="112"/>
    </location>
</feature>